<keyword evidence="3" id="KW-1185">Reference proteome</keyword>
<dbReference type="PANTHER" id="PTHR42964">
    <property type="entry name" value="ENOYL-COA HYDRATASE"/>
    <property type="match status" value="1"/>
</dbReference>
<dbReference type="InterPro" id="IPR001753">
    <property type="entry name" value="Enoyl-CoA_hydra/iso"/>
</dbReference>
<dbReference type="Gene3D" id="3.90.226.10">
    <property type="entry name" value="2-enoyl-CoA Hydratase, Chain A, domain 1"/>
    <property type="match status" value="1"/>
</dbReference>
<proteinExistence type="inferred from homology"/>
<dbReference type="CDD" id="cd06558">
    <property type="entry name" value="crotonase-like"/>
    <property type="match status" value="1"/>
</dbReference>
<dbReference type="PANTHER" id="PTHR42964:SF1">
    <property type="entry name" value="POLYKETIDE BIOSYNTHESIS ENOYL-COA HYDRATASE PKSH-RELATED"/>
    <property type="match status" value="1"/>
</dbReference>
<dbReference type="InterPro" id="IPR051683">
    <property type="entry name" value="Enoyl-CoA_Hydratase/Isomerase"/>
</dbReference>
<dbReference type="Pfam" id="PF00378">
    <property type="entry name" value="ECH_1"/>
    <property type="match status" value="1"/>
</dbReference>
<organism evidence="2 3">
    <name type="scientific">Pseudonocardia endophytica</name>
    <dbReference type="NCBI Taxonomy" id="401976"/>
    <lineage>
        <taxon>Bacteria</taxon>
        <taxon>Bacillati</taxon>
        <taxon>Actinomycetota</taxon>
        <taxon>Actinomycetes</taxon>
        <taxon>Pseudonocardiales</taxon>
        <taxon>Pseudonocardiaceae</taxon>
        <taxon>Pseudonocardia</taxon>
    </lineage>
</organism>
<accession>A0A4V2PIH0</accession>
<sequence>MEHAIAGTPSANPAPYRTLTLDVVDGLARLRLDRPAQRNAIDACMAADLARATAALAADRSVRAVLLSGNGPTFSAGGDIGDFVEAGSGLPDRLHAMIDDFHLAVERLAALDVPVVAAVTGACAGGGLGLVCAADVVVAAPDAVFAAGYPALGLTADGGSTWFLPRLIGQRRTRELFLTGRRVGAPEAREWGLVTTVADDAPAEAERVAATLATGPTRAFAAVRDLLRHSSQATLHDQLAAEQRSVVDAARTDDAREGVAAFAARRPPLFRGR</sequence>
<protein>
    <submittedName>
        <fullName evidence="2">2-(1,2-epoxy-1,2-dihydrophenyl)acetyl-CoA isomerase</fullName>
    </submittedName>
</protein>
<evidence type="ECO:0000313" key="2">
    <source>
        <dbReference type="EMBL" id="TCK24536.1"/>
    </source>
</evidence>
<evidence type="ECO:0000256" key="1">
    <source>
        <dbReference type="ARBA" id="ARBA00005254"/>
    </source>
</evidence>
<dbReference type="InterPro" id="IPR029045">
    <property type="entry name" value="ClpP/crotonase-like_dom_sf"/>
</dbReference>
<dbReference type="GO" id="GO:0016853">
    <property type="term" value="F:isomerase activity"/>
    <property type="evidence" value="ECO:0007669"/>
    <property type="project" value="UniProtKB-KW"/>
</dbReference>
<dbReference type="SUPFAM" id="SSF52096">
    <property type="entry name" value="ClpP/crotonase"/>
    <property type="match status" value="1"/>
</dbReference>
<dbReference type="AlphaFoldDB" id="A0A4V2PIH0"/>
<dbReference type="Gene3D" id="1.10.12.10">
    <property type="entry name" value="Lyase 2-enoyl-coa Hydratase, Chain A, domain 2"/>
    <property type="match status" value="1"/>
</dbReference>
<dbReference type="EMBL" id="SMFZ01000001">
    <property type="protein sequence ID" value="TCK24536.1"/>
    <property type="molecule type" value="Genomic_DNA"/>
</dbReference>
<comment type="caution">
    <text evidence="2">The sequence shown here is derived from an EMBL/GenBank/DDBJ whole genome shotgun (WGS) entry which is preliminary data.</text>
</comment>
<name>A0A4V2PIH0_PSEEN</name>
<keyword evidence="2" id="KW-0413">Isomerase</keyword>
<gene>
    <name evidence="2" type="ORF">EV378_0310</name>
</gene>
<evidence type="ECO:0000313" key="3">
    <source>
        <dbReference type="Proteomes" id="UP000295560"/>
    </source>
</evidence>
<dbReference type="RefSeq" id="WP_165922097.1">
    <property type="nucleotide sequence ID" value="NZ_SMFZ01000001.1"/>
</dbReference>
<dbReference type="Proteomes" id="UP000295560">
    <property type="component" value="Unassembled WGS sequence"/>
</dbReference>
<dbReference type="InterPro" id="IPR014748">
    <property type="entry name" value="Enoyl-CoA_hydra_C"/>
</dbReference>
<comment type="similarity">
    <text evidence="1">Belongs to the enoyl-CoA hydratase/isomerase family.</text>
</comment>
<reference evidence="2 3" key="1">
    <citation type="submission" date="2019-03" db="EMBL/GenBank/DDBJ databases">
        <title>Sequencing the genomes of 1000 actinobacteria strains.</title>
        <authorList>
            <person name="Klenk H.-P."/>
        </authorList>
    </citation>
    <scope>NUCLEOTIDE SEQUENCE [LARGE SCALE GENOMIC DNA]</scope>
    <source>
        <strain evidence="2 3">DSM 44969</strain>
    </source>
</reference>